<evidence type="ECO:0000313" key="1">
    <source>
        <dbReference type="EMBL" id="GHO88789.1"/>
    </source>
</evidence>
<name>A0ABQ3VSV6_9CHLR</name>
<organism evidence="1 2">
    <name type="scientific">Dictyobacter formicarum</name>
    <dbReference type="NCBI Taxonomy" id="2778368"/>
    <lineage>
        <taxon>Bacteria</taxon>
        <taxon>Bacillati</taxon>
        <taxon>Chloroflexota</taxon>
        <taxon>Ktedonobacteria</taxon>
        <taxon>Ktedonobacterales</taxon>
        <taxon>Dictyobacteraceae</taxon>
        <taxon>Dictyobacter</taxon>
    </lineage>
</organism>
<accession>A0ABQ3VSV6</accession>
<reference evidence="1 2" key="1">
    <citation type="journal article" date="2021" name="Int. J. Syst. Evol. Microbiol.">
        <title>Reticulibacter mediterranei gen. nov., sp. nov., within the new family Reticulibacteraceae fam. nov., and Ktedonospora formicarum gen. nov., sp. nov., Ktedonobacter robiniae sp. nov., Dictyobacter formicarum sp. nov. and Dictyobacter arantiisoli sp. nov., belonging to the class Ktedonobacteria.</title>
        <authorList>
            <person name="Yabe S."/>
            <person name="Zheng Y."/>
            <person name="Wang C.M."/>
            <person name="Sakai Y."/>
            <person name="Abe K."/>
            <person name="Yokota A."/>
            <person name="Donadio S."/>
            <person name="Cavaletti L."/>
            <person name="Monciardini P."/>
        </authorList>
    </citation>
    <scope>NUCLEOTIDE SEQUENCE [LARGE SCALE GENOMIC DNA]</scope>
    <source>
        <strain evidence="1 2">SOSP1-9</strain>
    </source>
</reference>
<comment type="caution">
    <text evidence="1">The sequence shown here is derived from an EMBL/GenBank/DDBJ whole genome shotgun (WGS) entry which is preliminary data.</text>
</comment>
<dbReference type="EMBL" id="BNJJ01000027">
    <property type="protein sequence ID" value="GHO88789.1"/>
    <property type="molecule type" value="Genomic_DNA"/>
</dbReference>
<protein>
    <submittedName>
        <fullName evidence="1">Uncharacterized protein</fullName>
    </submittedName>
</protein>
<proteinExistence type="predicted"/>
<sequence>MSLDISYMLHTFNDFFLSINIEIYWCKKITCSFMWFLKITLYTDRWFAEPGGAQPFCRV</sequence>
<keyword evidence="2" id="KW-1185">Reference proteome</keyword>
<dbReference type="Proteomes" id="UP000635565">
    <property type="component" value="Unassembled WGS sequence"/>
</dbReference>
<gene>
    <name evidence="1" type="ORF">KSZ_67950</name>
</gene>
<evidence type="ECO:0000313" key="2">
    <source>
        <dbReference type="Proteomes" id="UP000635565"/>
    </source>
</evidence>